<comment type="caution">
    <text evidence="1">The sequence shown here is derived from an EMBL/GenBank/DDBJ whole genome shotgun (WGS) entry which is preliminary data.</text>
</comment>
<dbReference type="AlphaFoldDB" id="A0AAW1UJF9"/>
<evidence type="ECO:0000313" key="2">
    <source>
        <dbReference type="Proteomes" id="UP001431783"/>
    </source>
</evidence>
<keyword evidence="2" id="KW-1185">Reference proteome</keyword>
<gene>
    <name evidence="1" type="ORF">WA026_006609</name>
</gene>
<organism evidence="1 2">
    <name type="scientific">Henosepilachna vigintioctopunctata</name>
    <dbReference type="NCBI Taxonomy" id="420089"/>
    <lineage>
        <taxon>Eukaryota</taxon>
        <taxon>Metazoa</taxon>
        <taxon>Ecdysozoa</taxon>
        <taxon>Arthropoda</taxon>
        <taxon>Hexapoda</taxon>
        <taxon>Insecta</taxon>
        <taxon>Pterygota</taxon>
        <taxon>Neoptera</taxon>
        <taxon>Endopterygota</taxon>
        <taxon>Coleoptera</taxon>
        <taxon>Polyphaga</taxon>
        <taxon>Cucujiformia</taxon>
        <taxon>Coccinelloidea</taxon>
        <taxon>Coccinellidae</taxon>
        <taxon>Epilachninae</taxon>
        <taxon>Epilachnini</taxon>
        <taxon>Henosepilachna</taxon>
    </lineage>
</organism>
<accession>A0AAW1UJF9</accession>
<dbReference type="Proteomes" id="UP001431783">
    <property type="component" value="Unassembled WGS sequence"/>
</dbReference>
<name>A0AAW1UJF9_9CUCU</name>
<protein>
    <submittedName>
        <fullName evidence="1">Uncharacterized protein</fullName>
    </submittedName>
</protein>
<sequence length="125" mass="14311">MSTSKQLTPKLSQAILVIQQGLQERFEDFTTSKNHLTTFLDPQFKMNVFTNQLQKEKVKQYVLIDSIKMSCEETSDDIVSSSPTLTKRMGTEEQSLNQTIHSTFMDCFDEVIPEKITAHRSTSTE</sequence>
<proteinExistence type="predicted"/>
<dbReference type="EMBL" id="JARQZJ010000062">
    <property type="protein sequence ID" value="KAK9879539.1"/>
    <property type="molecule type" value="Genomic_DNA"/>
</dbReference>
<evidence type="ECO:0000313" key="1">
    <source>
        <dbReference type="EMBL" id="KAK9879539.1"/>
    </source>
</evidence>
<reference evidence="1 2" key="1">
    <citation type="submission" date="2023-03" db="EMBL/GenBank/DDBJ databases">
        <title>Genome insight into feeding habits of ladybird beetles.</title>
        <authorList>
            <person name="Li H.-S."/>
            <person name="Huang Y.-H."/>
            <person name="Pang H."/>
        </authorList>
    </citation>
    <scope>NUCLEOTIDE SEQUENCE [LARGE SCALE GENOMIC DNA]</scope>
    <source>
        <strain evidence="1">SYSU_2023b</strain>
        <tissue evidence="1">Whole body</tissue>
    </source>
</reference>